<keyword evidence="6 10" id="KW-0472">Membrane</keyword>
<evidence type="ECO:0000256" key="10">
    <source>
        <dbReference type="SAM" id="Phobius"/>
    </source>
</evidence>
<dbReference type="KEGG" id="spu:115926486"/>
<evidence type="ECO:0000256" key="9">
    <source>
        <dbReference type="SAM" id="MobiDB-lite"/>
    </source>
</evidence>
<dbReference type="SUPFAM" id="SSF81321">
    <property type="entry name" value="Family A G protein-coupled receptor-like"/>
    <property type="match status" value="1"/>
</dbReference>
<dbReference type="RefSeq" id="XP_030847100.1">
    <property type="nucleotide sequence ID" value="XM_030991240.1"/>
</dbReference>
<accession>A0A7M7T1K9</accession>
<feature type="transmembrane region" description="Helical" evidence="10">
    <location>
        <begin position="32"/>
        <end position="57"/>
    </location>
</feature>
<dbReference type="GO" id="GO:0007187">
    <property type="term" value="P:G protein-coupled receptor signaling pathway, coupled to cyclic nucleotide second messenger"/>
    <property type="evidence" value="ECO:0000318"/>
    <property type="project" value="GO_Central"/>
</dbReference>
<name>A0A7M7T1K9_STRPU</name>
<dbReference type="GO" id="GO:0045202">
    <property type="term" value="C:synapse"/>
    <property type="evidence" value="ECO:0007669"/>
    <property type="project" value="GOC"/>
</dbReference>
<dbReference type="PROSITE" id="PS50262">
    <property type="entry name" value="G_PROTEIN_RECEP_F1_2"/>
    <property type="match status" value="1"/>
</dbReference>
<sequence length="307" mass="33359">MLPGFSSPTTITLSGDLEEGLDEVPSMPWMTIAYYTCEVILGVCAAVGNATIVLAVAVTKKLHTIPNTYLVSLAITDFCMGVVGIPSLLLALNGYPRNYGLCMTLLTIVLLLDLCSMYSLLAHTFNQYYATCRPFHYSTITTPNRVILHVFLAWAVPLSMALVMPMGWNNGDATKDLCVLIEIVRMDYLAFLFFVGMIPPFVAMCIMYRSIFKAISKQLHQLEDLEKIRTRLQVAAPSEGASKKDPSTGKDHPEGGNAKNKSPDVLASGISRQPSIDKNDRKDNGCGDGSDNCGKMGRKANDGGTSS</sequence>
<organism evidence="12 13">
    <name type="scientific">Strongylocentrotus purpuratus</name>
    <name type="common">Purple sea urchin</name>
    <dbReference type="NCBI Taxonomy" id="7668"/>
    <lineage>
        <taxon>Eukaryota</taxon>
        <taxon>Metazoa</taxon>
        <taxon>Echinodermata</taxon>
        <taxon>Eleutherozoa</taxon>
        <taxon>Echinozoa</taxon>
        <taxon>Echinoidea</taxon>
        <taxon>Euechinoidea</taxon>
        <taxon>Echinacea</taxon>
        <taxon>Camarodonta</taxon>
        <taxon>Echinidea</taxon>
        <taxon>Strongylocentrotidae</taxon>
        <taxon>Strongylocentrotus</taxon>
    </lineage>
</organism>
<evidence type="ECO:0000256" key="1">
    <source>
        <dbReference type="ARBA" id="ARBA00004651"/>
    </source>
</evidence>
<evidence type="ECO:0000256" key="5">
    <source>
        <dbReference type="ARBA" id="ARBA00023040"/>
    </source>
</evidence>
<dbReference type="InterPro" id="IPR000276">
    <property type="entry name" value="GPCR_Rhodpsn"/>
</dbReference>
<feature type="transmembrane region" description="Helical" evidence="10">
    <location>
        <begin position="69"/>
        <end position="92"/>
    </location>
</feature>
<keyword evidence="3 10" id="KW-0812">Transmembrane</keyword>
<evidence type="ECO:0000313" key="12">
    <source>
        <dbReference type="EnsemblMetazoa" id="XP_030847100"/>
    </source>
</evidence>
<feature type="transmembrane region" description="Helical" evidence="10">
    <location>
        <begin position="98"/>
        <end position="125"/>
    </location>
</feature>
<evidence type="ECO:0000256" key="6">
    <source>
        <dbReference type="ARBA" id="ARBA00023136"/>
    </source>
</evidence>
<feature type="compositionally biased region" description="Basic and acidic residues" evidence="9">
    <location>
        <begin position="241"/>
        <end position="254"/>
    </location>
</feature>
<dbReference type="EnsemblMetazoa" id="XM_030991240">
    <property type="protein sequence ID" value="XP_030847100"/>
    <property type="gene ID" value="LOC115926486"/>
</dbReference>
<dbReference type="Gene3D" id="1.20.1070.10">
    <property type="entry name" value="Rhodopsin 7-helix transmembrane proteins"/>
    <property type="match status" value="1"/>
</dbReference>
<dbReference type="GO" id="GO:0004993">
    <property type="term" value="F:G protein-coupled serotonin receptor activity"/>
    <property type="evidence" value="ECO:0000318"/>
    <property type="project" value="GO_Central"/>
</dbReference>
<dbReference type="GO" id="GO:0005886">
    <property type="term" value="C:plasma membrane"/>
    <property type="evidence" value="ECO:0000318"/>
    <property type="project" value="GO_Central"/>
</dbReference>
<keyword evidence="2" id="KW-1003">Cell membrane</keyword>
<evidence type="ECO:0000256" key="4">
    <source>
        <dbReference type="ARBA" id="ARBA00022989"/>
    </source>
</evidence>
<dbReference type="PANTHER" id="PTHR24248">
    <property type="entry name" value="ADRENERGIC RECEPTOR-RELATED G-PROTEIN COUPLED RECEPTOR"/>
    <property type="match status" value="1"/>
</dbReference>
<evidence type="ECO:0000256" key="3">
    <source>
        <dbReference type="ARBA" id="ARBA00022692"/>
    </source>
</evidence>
<feature type="domain" description="G-protein coupled receptors family 1 profile" evidence="11">
    <location>
        <begin position="48"/>
        <end position="217"/>
    </location>
</feature>
<evidence type="ECO:0000259" key="11">
    <source>
        <dbReference type="PROSITE" id="PS50262"/>
    </source>
</evidence>
<keyword evidence="4 10" id="KW-1133">Transmembrane helix</keyword>
<keyword evidence="5" id="KW-0297">G-protein coupled receptor</keyword>
<dbReference type="InterPro" id="IPR017452">
    <property type="entry name" value="GPCR_Rhodpsn_7TM"/>
</dbReference>
<keyword evidence="7" id="KW-0675">Receptor</keyword>
<evidence type="ECO:0000313" key="13">
    <source>
        <dbReference type="Proteomes" id="UP000007110"/>
    </source>
</evidence>
<proteinExistence type="predicted"/>
<feature type="transmembrane region" description="Helical" evidence="10">
    <location>
        <begin position="146"/>
        <end position="168"/>
    </location>
</feature>
<dbReference type="Proteomes" id="UP000007110">
    <property type="component" value="Unassembled WGS sequence"/>
</dbReference>
<protein>
    <recommendedName>
        <fullName evidence="11">G-protein coupled receptors family 1 profile domain-containing protein</fullName>
    </recommendedName>
</protein>
<evidence type="ECO:0000256" key="8">
    <source>
        <dbReference type="ARBA" id="ARBA00023224"/>
    </source>
</evidence>
<reference evidence="12" key="2">
    <citation type="submission" date="2021-01" db="UniProtKB">
        <authorList>
            <consortium name="EnsemblMetazoa"/>
        </authorList>
    </citation>
    <scope>IDENTIFICATION</scope>
</reference>
<feature type="region of interest" description="Disordered" evidence="9">
    <location>
        <begin position="234"/>
        <end position="307"/>
    </location>
</feature>
<keyword evidence="8" id="KW-0807">Transducer</keyword>
<dbReference type="AlphaFoldDB" id="A0A7M7T1K9"/>
<dbReference type="InParanoid" id="A0A7M7T1K9"/>
<dbReference type="OrthoDB" id="9445642at2759"/>
<reference evidence="13" key="1">
    <citation type="submission" date="2015-02" db="EMBL/GenBank/DDBJ databases">
        <title>Genome sequencing for Strongylocentrotus purpuratus.</title>
        <authorList>
            <person name="Murali S."/>
            <person name="Liu Y."/>
            <person name="Vee V."/>
            <person name="English A."/>
            <person name="Wang M."/>
            <person name="Skinner E."/>
            <person name="Han Y."/>
            <person name="Muzny D.M."/>
            <person name="Worley K.C."/>
            <person name="Gibbs R.A."/>
        </authorList>
    </citation>
    <scope>NUCLEOTIDE SEQUENCE</scope>
</reference>
<dbReference type="Pfam" id="PF00001">
    <property type="entry name" value="7tm_1"/>
    <property type="match status" value="1"/>
</dbReference>
<dbReference type="GO" id="GO:0007268">
    <property type="term" value="P:chemical synaptic transmission"/>
    <property type="evidence" value="ECO:0000318"/>
    <property type="project" value="GO_Central"/>
</dbReference>
<dbReference type="PRINTS" id="PR00237">
    <property type="entry name" value="GPCRRHODOPSN"/>
</dbReference>
<evidence type="ECO:0000256" key="2">
    <source>
        <dbReference type="ARBA" id="ARBA00022475"/>
    </source>
</evidence>
<feature type="transmembrane region" description="Helical" evidence="10">
    <location>
        <begin position="188"/>
        <end position="208"/>
    </location>
</feature>
<dbReference type="GO" id="GO:0030425">
    <property type="term" value="C:dendrite"/>
    <property type="evidence" value="ECO:0000318"/>
    <property type="project" value="GO_Central"/>
</dbReference>
<dbReference type="GO" id="GO:0030594">
    <property type="term" value="F:neurotransmitter receptor activity"/>
    <property type="evidence" value="ECO:0000318"/>
    <property type="project" value="GO_Central"/>
</dbReference>
<feature type="compositionally biased region" description="Basic and acidic residues" evidence="9">
    <location>
        <begin position="275"/>
        <end position="285"/>
    </location>
</feature>
<comment type="subcellular location">
    <subcellularLocation>
        <location evidence="1">Cell membrane</location>
        <topology evidence="1">Multi-pass membrane protein</topology>
    </subcellularLocation>
</comment>
<keyword evidence="13" id="KW-1185">Reference proteome</keyword>
<dbReference type="GeneID" id="115926486"/>
<evidence type="ECO:0000256" key="7">
    <source>
        <dbReference type="ARBA" id="ARBA00023170"/>
    </source>
</evidence>
<dbReference type="OMA" id="LFHKQMK"/>